<accession>A0A9X1ZFB9</accession>
<dbReference type="RefSeq" id="WP_188927110.1">
    <property type="nucleotide sequence ID" value="NZ_BMQI01000080.1"/>
</dbReference>
<keyword evidence="1" id="KW-0812">Transmembrane</keyword>
<comment type="caution">
    <text evidence="2">The sequence shown here is derived from an EMBL/GenBank/DDBJ whole genome shotgun (WGS) entry which is preliminary data.</text>
</comment>
<reference evidence="2" key="1">
    <citation type="submission" date="2022-01" db="EMBL/GenBank/DDBJ databases">
        <title>Whole genome-based taxonomy of the Shewanellaceae.</title>
        <authorList>
            <person name="Martin-Rodriguez A.J."/>
        </authorList>
    </citation>
    <scope>NUCLEOTIDE SEQUENCE</scope>
    <source>
        <strain evidence="2">DSM 23803</strain>
    </source>
</reference>
<sequence length="71" mass="7911">MSKITGASAAVTFENMDVFAERPWMGLLLVTEAIALRSLFQIHVIVTFVFAIHHLRQAISTNEVLVSNKLI</sequence>
<evidence type="ECO:0000313" key="3">
    <source>
        <dbReference type="Proteomes" id="UP001139408"/>
    </source>
</evidence>
<protein>
    <submittedName>
        <fullName evidence="2">Uncharacterized protein</fullName>
    </submittedName>
</protein>
<keyword evidence="3" id="KW-1185">Reference proteome</keyword>
<feature type="transmembrane region" description="Helical" evidence="1">
    <location>
        <begin position="24"/>
        <end position="52"/>
    </location>
</feature>
<dbReference type="EMBL" id="JAKILJ010000078">
    <property type="protein sequence ID" value="MCL1107675.1"/>
    <property type="molecule type" value="Genomic_DNA"/>
</dbReference>
<evidence type="ECO:0000256" key="1">
    <source>
        <dbReference type="SAM" id="Phobius"/>
    </source>
</evidence>
<evidence type="ECO:0000313" key="2">
    <source>
        <dbReference type="EMBL" id="MCL1107675.1"/>
    </source>
</evidence>
<keyword evidence="1" id="KW-0472">Membrane</keyword>
<gene>
    <name evidence="2" type="ORF">L2749_20955</name>
</gene>
<name>A0A9X1ZFB9_9GAMM</name>
<proteinExistence type="predicted"/>
<dbReference type="Proteomes" id="UP001139408">
    <property type="component" value="Unassembled WGS sequence"/>
</dbReference>
<organism evidence="2 3">
    <name type="scientific">Shewanella algicola</name>
    <dbReference type="NCBI Taxonomy" id="640633"/>
    <lineage>
        <taxon>Bacteria</taxon>
        <taxon>Pseudomonadati</taxon>
        <taxon>Pseudomonadota</taxon>
        <taxon>Gammaproteobacteria</taxon>
        <taxon>Alteromonadales</taxon>
        <taxon>Shewanellaceae</taxon>
        <taxon>Shewanella</taxon>
    </lineage>
</organism>
<keyword evidence="1" id="KW-1133">Transmembrane helix</keyword>
<dbReference type="AlphaFoldDB" id="A0A9X1ZFB9"/>